<proteinExistence type="inferred from homology"/>
<dbReference type="STRING" id="309798.COPRO5265_1233"/>
<dbReference type="InterPro" id="IPR045031">
    <property type="entry name" value="DHP_synth-like"/>
</dbReference>
<evidence type="ECO:0000259" key="12">
    <source>
        <dbReference type="PROSITE" id="PS50972"/>
    </source>
</evidence>
<dbReference type="GO" id="GO:0004156">
    <property type="term" value="F:dihydropteroate synthase activity"/>
    <property type="evidence" value="ECO:0007669"/>
    <property type="project" value="UniProtKB-EC"/>
</dbReference>
<dbReference type="RefSeq" id="WP_012543571.1">
    <property type="nucleotide sequence ID" value="NC_011295.1"/>
</dbReference>
<evidence type="ECO:0000256" key="2">
    <source>
        <dbReference type="ARBA" id="ARBA00001946"/>
    </source>
</evidence>
<dbReference type="KEGG" id="cpo:COPRO5265_1233"/>
<evidence type="ECO:0000256" key="4">
    <source>
        <dbReference type="ARBA" id="ARBA00009503"/>
    </source>
</evidence>
<evidence type="ECO:0000256" key="11">
    <source>
        <dbReference type="ARBA" id="ARBA00030193"/>
    </source>
</evidence>
<accession>B5Y9U2</accession>
<dbReference type="AlphaFoldDB" id="B5Y9U2"/>
<reference evidence="14" key="1">
    <citation type="submission" date="2008-08" db="EMBL/GenBank/DDBJ databases">
        <title>The complete genome sequence of Coprothermobacter proteolyticus strain ATCC 5245 / DSM 5265 / BT.</title>
        <authorList>
            <person name="Dodson R.J."/>
            <person name="Durkin A.S."/>
            <person name="Wu M."/>
            <person name="Eisen J."/>
            <person name="Sutton G."/>
        </authorList>
    </citation>
    <scope>NUCLEOTIDE SEQUENCE [LARGE SCALE GENOMIC DNA]</scope>
    <source>
        <strain evidence="14">ATCC 35245 / DSM 5265 / OCM 4 / BT</strain>
    </source>
</reference>
<evidence type="ECO:0000256" key="7">
    <source>
        <dbReference type="ARBA" id="ARBA00022679"/>
    </source>
</evidence>
<dbReference type="GO" id="GO:0005829">
    <property type="term" value="C:cytosol"/>
    <property type="evidence" value="ECO:0007669"/>
    <property type="project" value="TreeGrafter"/>
</dbReference>
<dbReference type="Gene3D" id="3.20.20.20">
    <property type="entry name" value="Dihydropteroate synthase-like"/>
    <property type="match status" value="1"/>
</dbReference>
<keyword evidence="9" id="KW-0460">Magnesium</keyword>
<dbReference type="NCBIfam" id="TIGR01496">
    <property type="entry name" value="DHPS"/>
    <property type="match status" value="1"/>
</dbReference>
<comment type="similarity">
    <text evidence="4">Belongs to the DHPS family.</text>
</comment>
<keyword evidence="14" id="KW-1185">Reference proteome</keyword>
<feature type="domain" description="Pterin-binding" evidence="12">
    <location>
        <begin position="134"/>
        <end position="387"/>
    </location>
</feature>
<dbReference type="GO" id="GO:0046654">
    <property type="term" value="P:tetrahydrofolate biosynthetic process"/>
    <property type="evidence" value="ECO:0007669"/>
    <property type="project" value="TreeGrafter"/>
</dbReference>
<keyword evidence="8" id="KW-0479">Metal-binding</keyword>
<evidence type="ECO:0000256" key="8">
    <source>
        <dbReference type="ARBA" id="ARBA00022723"/>
    </source>
</evidence>
<dbReference type="EC" id="2.5.1.15" evidence="5"/>
<reference evidence="13 14" key="2">
    <citation type="journal article" date="2014" name="Genome Announc.">
        <title>Complete Genome Sequence of Coprothermobacter proteolyticus DSM 5265.</title>
        <authorList>
            <person name="Alexiev A."/>
            <person name="Coil D.A."/>
            <person name="Badger J.H."/>
            <person name="Enticknap J."/>
            <person name="Ward N."/>
            <person name="Robb F.T."/>
            <person name="Eisen J.A."/>
        </authorList>
    </citation>
    <scope>NUCLEOTIDE SEQUENCE [LARGE SCALE GENOMIC DNA]</scope>
    <source>
        <strain evidence="14">ATCC 35245 / DSM 5265 / OCM 4 / BT</strain>
    </source>
</reference>
<gene>
    <name evidence="13" type="ordered locus">COPRO5265_1233</name>
</gene>
<evidence type="ECO:0000256" key="5">
    <source>
        <dbReference type="ARBA" id="ARBA00012458"/>
    </source>
</evidence>
<dbReference type="PROSITE" id="PS50972">
    <property type="entry name" value="PTERIN_BINDING"/>
    <property type="match status" value="1"/>
</dbReference>
<evidence type="ECO:0000256" key="3">
    <source>
        <dbReference type="ARBA" id="ARBA00004763"/>
    </source>
</evidence>
<evidence type="ECO:0000313" key="14">
    <source>
        <dbReference type="Proteomes" id="UP000001732"/>
    </source>
</evidence>
<dbReference type="Pfam" id="PF00809">
    <property type="entry name" value="Pterin_bind"/>
    <property type="match status" value="1"/>
</dbReference>
<dbReference type="Proteomes" id="UP000001732">
    <property type="component" value="Chromosome"/>
</dbReference>
<dbReference type="OrthoDB" id="9811744at2"/>
<evidence type="ECO:0000313" key="13">
    <source>
        <dbReference type="EMBL" id="ACI16919.1"/>
    </source>
</evidence>
<comment type="pathway">
    <text evidence="3">Cofactor biosynthesis; tetrahydrofolate biosynthesis; 7,8-dihydrofolate from 2-amino-4-hydroxy-6-hydroxymethyl-7,8-dihydropteridine diphosphate and 4-aminobenzoate: step 1/2.</text>
</comment>
<dbReference type="InterPro" id="IPR000489">
    <property type="entry name" value="Pterin-binding_dom"/>
</dbReference>
<keyword evidence="7 13" id="KW-0808">Transferase</keyword>
<evidence type="ECO:0000256" key="1">
    <source>
        <dbReference type="ARBA" id="ARBA00000012"/>
    </source>
</evidence>
<dbReference type="eggNOG" id="COG0294">
    <property type="taxonomic scope" value="Bacteria"/>
</dbReference>
<dbReference type="InterPro" id="IPR011005">
    <property type="entry name" value="Dihydropteroate_synth-like_sf"/>
</dbReference>
<keyword evidence="10" id="KW-0289">Folate biosynthesis</keyword>
<evidence type="ECO:0000256" key="9">
    <source>
        <dbReference type="ARBA" id="ARBA00022842"/>
    </source>
</evidence>
<protein>
    <recommendedName>
        <fullName evidence="6">Dihydropteroate synthase</fullName>
        <ecNumber evidence="5">2.5.1.15</ecNumber>
    </recommendedName>
    <alternativeName>
        <fullName evidence="11">Dihydropteroate pyrophosphorylase</fullName>
    </alternativeName>
</protein>
<dbReference type="GO" id="GO:0046872">
    <property type="term" value="F:metal ion binding"/>
    <property type="evidence" value="ECO:0007669"/>
    <property type="project" value="UniProtKB-KW"/>
</dbReference>
<dbReference type="GO" id="GO:0046656">
    <property type="term" value="P:folic acid biosynthetic process"/>
    <property type="evidence" value="ECO:0007669"/>
    <property type="project" value="UniProtKB-KW"/>
</dbReference>
<evidence type="ECO:0000256" key="10">
    <source>
        <dbReference type="ARBA" id="ARBA00022909"/>
    </source>
</evidence>
<sequence length="396" mass="44327">MVRLISKDVDLRELLNQIGSDPASYGIFLDKDSHLRVWIDEVYYPAASVIKQECLSCGADAAVHKHVITGKVEKSSVLILANVRQLKCLVDKLRRMPYWGLNQIADEIKSVLEDREARTFVLTMPNGTLELRRTKVMTILNATPDSFFPGSRVDLHTGLERAVDAEENGAAFIDIGGASTRPGAAEIGEDEELRRVIPLLRQVRERVKLFISVDTYRAEVAKQALENGADLINDIYGLQFDKEMANVIADYGVPVVIMHMRGTPATMQEYASYDDLMKELHTYFVERVEYALSKGIKENQIILDPGIGFAKLPEHNLEVLRRIEELFTLGFPVLVGHSRKSTMGKILGGVPAEERLFGTVAWTSYLTWKGVHIVRVHDTKPNVDAVKAVEAIREGI</sequence>
<dbReference type="SUPFAM" id="SSF51717">
    <property type="entry name" value="Dihydropteroate synthetase-like"/>
    <property type="match status" value="1"/>
</dbReference>
<comment type="cofactor">
    <cofactor evidence="2">
        <name>Mg(2+)</name>
        <dbReference type="ChEBI" id="CHEBI:18420"/>
    </cofactor>
</comment>
<name>B5Y9U2_COPPD</name>
<organism evidence="13 14">
    <name type="scientific">Coprothermobacter proteolyticus (strain ATCC 35245 / DSM 5265 / OCM 4 / BT)</name>
    <dbReference type="NCBI Taxonomy" id="309798"/>
    <lineage>
        <taxon>Bacteria</taxon>
        <taxon>Pseudomonadati</taxon>
        <taxon>Coprothermobacterota</taxon>
        <taxon>Coprothermobacteria</taxon>
        <taxon>Coprothermobacterales</taxon>
        <taxon>Coprothermobacteraceae</taxon>
        <taxon>Coprothermobacter</taxon>
    </lineage>
</organism>
<dbReference type="FunFam" id="3.20.20.20:FF:000006">
    <property type="entry name" value="Dihydropteroate synthase"/>
    <property type="match status" value="1"/>
</dbReference>
<evidence type="ECO:0000256" key="6">
    <source>
        <dbReference type="ARBA" id="ARBA00016919"/>
    </source>
</evidence>
<dbReference type="EMBL" id="CP001145">
    <property type="protein sequence ID" value="ACI16919.1"/>
    <property type="molecule type" value="Genomic_DNA"/>
</dbReference>
<dbReference type="PANTHER" id="PTHR20941:SF1">
    <property type="entry name" value="FOLIC ACID SYNTHESIS PROTEIN FOL1"/>
    <property type="match status" value="1"/>
</dbReference>
<dbReference type="InterPro" id="IPR006390">
    <property type="entry name" value="DHP_synth_dom"/>
</dbReference>
<dbReference type="PANTHER" id="PTHR20941">
    <property type="entry name" value="FOLATE SYNTHESIS PROTEINS"/>
    <property type="match status" value="1"/>
</dbReference>
<comment type="catalytic activity">
    <reaction evidence="1">
        <text>(7,8-dihydropterin-6-yl)methyl diphosphate + 4-aminobenzoate = 7,8-dihydropteroate + diphosphate</text>
        <dbReference type="Rhea" id="RHEA:19949"/>
        <dbReference type="ChEBI" id="CHEBI:17836"/>
        <dbReference type="ChEBI" id="CHEBI:17839"/>
        <dbReference type="ChEBI" id="CHEBI:33019"/>
        <dbReference type="ChEBI" id="CHEBI:72950"/>
        <dbReference type="EC" id="2.5.1.15"/>
    </reaction>
</comment>
<dbReference type="CDD" id="cd00739">
    <property type="entry name" value="DHPS"/>
    <property type="match status" value="1"/>
</dbReference>